<sequence>MHTVTPGRLALILGTLVAIGPLAIDTYLPALPAMAQSLGTTVERVETSVALYLIGAAFGQLFGGQLSDRYGRHPVAYAGLALFAAASIAICFITNLQQLLLLRILQALGGGATVVIAAASVRDFYAGREAARVLTTIGLVMLVAPLLAPAIGAVILHSVHWQGIFVMLAAYAVLLVVLLWRALPPRPPRPAAGRGGMIAAYGRVLSHRVALGYILANAFAFSAMFVFITDSAFLYMEHFQISSRLFPVLFGANVVVMLGLNRLNILLLRHFESPRMLQAGLLLQGLGTSLLLILVLLDALTLVLTVPLVMISCGAVSLVIPNAMASFLSFFEQDAGAATGLSGALQFLLAGTIGAMVTILHTGSVLPMALVMAGCSAVAILAFTLLTRQRVAV</sequence>
<feature type="transmembrane region" description="Helical" evidence="8">
    <location>
        <begin position="101"/>
        <end position="121"/>
    </location>
</feature>
<keyword evidence="8" id="KW-0997">Cell inner membrane</keyword>
<feature type="transmembrane region" description="Helical" evidence="8">
    <location>
        <begin position="75"/>
        <end position="95"/>
    </location>
</feature>
<feature type="transmembrane region" description="Helical" evidence="8">
    <location>
        <begin position="366"/>
        <end position="386"/>
    </location>
</feature>
<keyword evidence="4" id="KW-1003">Cell membrane</keyword>
<dbReference type="SUPFAM" id="SSF103473">
    <property type="entry name" value="MFS general substrate transporter"/>
    <property type="match status" value="1"/>
</dbReference>
<dbReference type="CDD" id="cd17320">
    <property type="entry name" value="MFS_MdfA_MDR_like"/>
    <property type="match status" value="1"/>
</dbReference>
<evidence type="ECO:0000259" key="9">
    <source>
        <dbReference type="PROSITE" id="PS50850"/>
    </source>
</evidence>
<dbReference type="PROSITE" id="PS50850">
    <property type="entry name" value="MFS"/>
    <property type="match status" value="1"/>
</dbReference>
<evidence type="ECO:0000256" key="5">
    <source>
        <dbReference type="ARBA" id="ARBA00022692"/>
    </source>
</evidence>
<dbReference type="NCBIfam" id="TIGR00710">
    <property type="entry name" value="efflux_Bcr_CflA"/>
    <property type="match status" value="1"/>
</dbReference>
<reference evidence="10" key="1">
    <citation type="submission" date="2022-04" db="EMBL/GenBank/DDBJ databases">
        <title>Alcanivorax sp. CY1518 draft genome sequence.</title>
        <authorList>
            <person name="Zhao G."/>
            <person name="An M."/>
        </authorList>
    </citation>
    <scope>NUCLEOTIDE SEQUENCE</scope>
    <source>
        <strain evidence="10">CY1518</strain>
    </source>
</reference>
<dbReference type="InterPro" id="IPR036259">
    <property type="entry name" value="MFS_trans_sf"/>
</dbReference>
<dbReference type="Pfam" id="PF07690">
    <property type="entry name" value="MFS_1"/>
    <property type="match status" value="1"/>
</dbReference>
<evidence type="ECO:0000256" key="8">
    <source>
        <dbReference type="RuleBase" id="RU365088"/>
    </source>
</evidence>
<keyword evidence="3 8" id="KW-0813">Transport</keyword>
<feature type="transmembrane region" description="Helical" evidence="8">
    <location>
        <begin position="309"/>
        <end position="331"/>
    </location>
</feature>
<protein>
    <recommendedName>
        <fullName evidence="8">Bcr/CflA family efflux transporter</fullName>
    </recommendedName>
</protein>
<proteinExistence type="inferred from homology"/>
<evidence type="ECO:0000256" key="4">
    <source>
        <dbReference type="ARBA" id="ARBA00022475"/>
    </source>
</evidence>
<evidence type="ECO:0000256" key="7">
    <source>
        <dbReference type="ARBA" id="ARBA00023136"/>
    </source>
</evidence>
<evidence type="ECO:0000256" key="6">
    <source>
        <dbReference type="ARBA" id="ARBA00022989"/>
    </source>
</evidence>
<dbReference type="InterPro" id="IPR004812">
    <property type="entry name" value="Efflux_drug-R_Bcr/CmlA"/>
</dbReference>
<keyword evidence="7 8" id="KW-0472">Membrane</keyword>
<comment type="caution">
    <text evidence="10">The sequence shown here is derived from an EMBL/GenBank/DDBJ whole genome shotgun (WGS) entry which is preliminary data.</text>
</comment>
<gene>
    <name evidence="10" type="ORF">MU846_01340</name>
</gene>
<comment type="similarity">
    <text evidence="2 8">Belongs to the major facilitator superfamily. Bcr/CmlA family.</text>
</comment>
<feature type="transmembrane region" description="Helical" evidence="8">
    <location>
        <begin position="133"/>
        <end position="155"/>
    </location>
</feature>
<keyword evidence="6 8" id="KW-1133">Transmembrane helix</keyword>
<dbReference type="PANTHER" id="PTHR23502:SF132">
    <property type="entry name" value="POLYAMINE TRANSPORTER 2-RELATED"/>
    <property type="match status" value="1"/>
</dbReference>
<feature type="transmembrane region" description="Helical" evidence="8">
    <location>
        <begin position="241"/>
        <end position="260"/>
    </location>
</feature>
<feature type="transmembrane region" description="Helical" evidence="8">
    <location>
        <begin position="210"/>
        <end position="229"/>
    </location>
</feature>
<dbReference type="Proteomes" id="UP001165524">
    <property type="component" value="Unassembled WGS sequence"/>
</dbReference>
<keyword evidence="11" id="KW-1185">Reference proteome</keyword>
<feature type="domain" description="Major facilitator superfamily (MFS) profile" evidence="9">
    <location>
        <begin position="9"/>
        <end position="391"/>
    </location>
</feature>
<name>A0ABT0E3F7_9GAMM</name>
<dbReference type="InterPro" id="IPR011701">
    <property type="entry name" value="MFS"/>
</dbReference>
<evidence type="ECO:0000256" key="3">
    <source>
        <dbReference type="ARBA" id="ARBA00022448"/>
    </source>
</evidence>
<comment type="subcellular location">
    <subcellularLocation>
        <location evidence="8">Cell inner membrane</location>
        <topology evidence="8">Multi-pass membrane protein</topology>
    </subcellularLocation>
    <subcellularLocation>
        <location evidence="1">Cell membrane</location>
        <topology evidence="1">Multi-pass membrane protein</topology>
    </subcellularLocation>
</comment>
<organism evidence="10 11">
    <name type="scientific">Alcanivorax quisquiliarum</name>
    <dbReference type="NCBI Taxonomy" id="2933565"/>
    <lineage>
        <taxon>Bacteria</taxon>
        <taxon>Pseudomonadati</taxon>
        <taxon>Pseudomonadota</taxon>
        <taxon>Gammaproteobacteria</taxon>
        <taxon>Oceanospirillales</taxon>
        <taxon>Alcanivoracaceae</taxon>
        <taxon>Alcanivorax</taxon>
    </lineage>
</organism>
<dbReference type="EMBL" id="JALKII010000001">
    <property type="protein sequence ID" value="MCK0536348.1"/>
    <property type="molecule type" value="Genomic_DNA"/>
</dbReference>
<evidence type="ECO:0000256" key="2">
    <source>
        <dbReference type="ARBA" id="ARBA00006236"/>
    </source>
</evidence>
<comment type="caution">
    <text evidence="8">Lacks conserved residue(s) required for the propagation of feature annotation.</text>
</comment>
<evidence type="ECO:0000256" key="1">
    <source>
        <dbReference type="ARBA" id="ARBA00004651"/>
    </source>
</evidence>
<accession>A0ABT0E3F7</accession>
<feature type="transmembrane region" description="Helical" evidence="8">
    <location>
        <begin position="343"/>
        <end position="360"/>
    </location>
</feature>
<evidence type="ECO:0000313" key="11">
    <source>
        <dbReference type="Proteomes" id="UP001165524"/>
    </source>
</evidence>
<evidence type="ECO:0000313" key="10">
    <source>
        <dbReference type="EMBL" id="MCK0536348.1"/>
    </source>
</evidence>
<dbReference type="InterPro" id="IPR020846">
    <property type="entry name" value="MFS_dom"/>
</dbReference>
<dbReference type="Gene3D" id="1.20.1720.10">
    <property type="entry name" value="Multidrug resistance protein D"/>
    <property type="match status" value="1"/>
</dbReference>
<feature type="transmembrane region" description="Helical" evidence="8">
    <location>
        <begin position="281"/>
        <end position="303"/>
    </location>
</feature>
<feature type="transmembrane region" description="Helical" evidence="8">
    <location>
        <begin position="161"/>
        <end position="180"/>
    </location>
</feature>
<dbReference type="RefSeq" id="WP_246947467.1">
    <property type="nucleotide sequence ID" value="NZ_JALKII010000001.1"/>
</dbReference>
<dbReference type="PANTHER" id="PTHR23502">
    <property type="entry name" value="MAJOR FACILITATOR SUPERFAMILY"/>
    <property type="match status" value="1"/>
</dbReference>
<keyword evidence="5 8" id="KW-0812">Transmembrane</keyword>
<feature type="transmembrane region" description="Helical" evidence="8">
    <location>
        <begin position="47"/>
        <end position="63"/>
    </location>
</feature>